<organism evidence="2 3">
    <name type="scientific">Salix brachista</name>
    <dbReference type="NCBI Taxonomy" id="2182728"/>
    <lineage>
        <taxon>Eukaryota</taxon>
        <taxon>Viridiplantae</taxon>
        <taxon>Streptophyta</taxon>
        <taxon>Embryophyta</taxon>
        <taxon>Tracheophyta</taxon>
        <taxon>Spermatophyta</taxon>
        <taxon>Magnoliopsida</taxon>
        <taxon>eudicotyledons</taxon>
        <taxon>Gunneridae</taxon>
        <taxon>Pentapetalae</taxon>
        <taxon>rosids</taxon>
        <taxon>fabids</taxon>
        <taxon>Malpighiales</taxon>
        <taxon>Salicaceae</taxon>
        <taxon>Saliceae</taxon>
        <taxon>Salix</taxon>
    </lineage>
</organism>
<feature type="chain" id="PRO_5024350094" evidence="1">
    <location>
        <begin position="24"/>
        <end position="176"/>
    </location>
</feature>
<evidence type="ECO:0000256" key="1">
    <source>
        <dbReference type="SAM" id="SignalP"/>
    </source>
</evidence>
<reference evidence="3" key="1">
    <citation type="journal article" date="2019" name="Gigascience">
        <title>De novo genome assembly of the endangered Acer yangbiense, a plant species with extremely small populations endemic to Yunnan Province, China.</title>
        <authorList>
            <person name="Yang J."/>
            <person name="Wariss H.M."/>
            <person name="Tao L."/>
            <person name="Zhang R."/>
            <person name="Yun Q."/>
            <person name="Hollingsworth P."/>
            <person name="Dao Z."/>
            <person name="Luo G."/>
            <person name="Guo H."/>
            <person name="Ma Y."/>
            <person name="Sun W."/>
        </authorList>
    </citation>
    <scope>NUCLEOTIDE SEQUENCE [LARGE SCALE GENOMIC DNA]</scope>
    <source>
        <strain evidence="3">cv. br00</strain>
    </source>
</reference>
<feature type="signal peptide" evidence="1">
    <location>
        <begin position="1"/>
        <end position="23"/>
    </location>
</feature>
<sequence>MEKRVVMIIMVVVLWMAVSLCRSTSSTTEDLEKKTNEIVINLAAEDAEEKGKKMQESELKILAGDAASKTTDSMDFVASGIYASQKAGKAAGMAHGKARDMRDLASEKADQMAANIKASDSRETLAGPTEYGRGKIEGACDEVNQKWNIVKDKVLDGANNIEDTMGGALLGYEKIN</sequence>
<dbReference type="AlphaFoldDB" id="A0A5N5LYA9"/>
<gene>
    <name evidence="2" type="ORF">DKX38_011038</name>
</gene>
<comment type="caution">
    <text evidence="2">The sequence shown here is derived from an EMBL/GenBank/DDBJ whole genome shotgun (WGS) entry which is preliminary data.</text>
</comment>
<dbReference type="EMBL" id="VDCV01000007">
    <property type="protein sequence ID" value="KAB5547632.1"/>
    <property type="molecule type" value="Genomic_DNA"/>
</dbReference>
<evidence type="ECO:0000313" key="3">
    <source>
        <dbReference type="Proteomes" id="UP000326939"/>
    </source>
</evidence>
<keyword evidence="1" id="KW-0732">Signal</keyword>
<proteinExistence type="predicted"/>
<accession>A0A5N5LYA9</accession>
<evidence type="ECO:0000313" key="2">
    <source>
        <dbReference type="EMBL" id="KAB5547632.1"/>
    </source>
</evidence>
<keyword evidence="3" id="KW-1185">Reference proteome</keyword>
<protein>
    <submittedName>
        <fullName evidence="2">Uncharacterized protein</fullName>
    </submittedName>
</protein>
<name>A0A5N5LYA9_9ROSI</name>
<dbReference type="Proteomes" id="UP000326939">
    <property type="component" value="Chromosome 7"/>
</dbReference>